<dbReference type="Pfam" id="PF00931">
    <property type="entry name" value="NB-ARC"/>
    <property type="match status" value="1"/>
</dbReference>
<evidence type="ECO:0000256" key="5">
    <source>
        <dbReference type="ARBA" id="ARBA00022840"/>
    </source>
</evidence>
<evidence type="ECO:0000256" key="3">
    <source>
        <dbReference type="ARBA" id="ARBA00022741"/>
    </source>
</evidence>
<protein>
    <recommendedName>
        <fullName evidence="6">NB-ARC domain-containing protein</fullName>
    </recommendedName>
</protein>
<dbReference type="EMBL" id="JBJUIK010000008">
    <property type="protein sequence ID" value="KAL3519971.1"/>
    <property type="molecule type" value="Genomic_DNA"/>
</dbReference>
<evidence type="ECO:0000313" key="7">
    <source>
        <dbReference type="EMBL" id="KAL3519971.1"/>
    </source>
</evidence>
<proteinExistence type="inferred from homology"/>
<keyword evidence="5" id="KW-0067">ATP-binding</keyword>
<dbReference type="Gene3D" id="1.10.8.430">
    <property type="entry name" value="Helical domain of apoptotic protease-activating factors"/>
    <property type="match status" value="1"/>
</dbReference>
<dbReference type="FunFam" id="3.40.50.300:FF:001091">
    <property type="entry name" value="Probable disease resistance protein At1g61300"/>
    <property type="match status" value="1"/>
</dbReference>
<dbReference type="PANTHER" id="PTHR23155">
    <property type="entry name" value="DISEASE RESISTANCE PROTEIN RP"/>
    <property type="match status" value="1"/>
</dbReference>
<keyword evidence="3" id="KW-0547">Nucleotide-binding</keyword>
<comment type="caution">
    <text evidence="7">The sequence shown here is derived from an EMBL/GenBank/DDBJ whole genome shotgun (WGS) entry which is preliminary data.</text>
</comment>
<dbReference type="AlphaFoldDB" id="A0ABD2ZM80"/>
<accession>A0ABD2ZM80</accession>
<keyword evidence="4" id="KW-0611">Plant defense</keyword>
<dbReference type="PRINTS" id="PR00364">
    <property type="entry name" value="DISEASERSIST"/>
</dbReference>
<evidence type="ECO:0000256" key="4">
    <source>
        <dbReference type="ARBA" id="ARBA00022821"/>
    </source>
</evidence>
<sequence>MVDNQNAHSVMSLLGYPSIIVNASNETFLEIRVNEFFREKGVHKYLLRTMKKFYSIKKNIEDINCKLLYSEDLRTVRSTLDGSSRGNSNEENVVVGLDDDTKRIVERLTRPPPFRLEILTVVGMGIGKTTLVRKVFDHSSVVSHFHCRAWITVSKVYQEKDLLFRLLCSVSQPTYRQHEKSNEDIGEDLYKKLKGRMYLIVVDDLWSINAWKTVERYLPDDKNGSRIILTSRSIITELKLEGHTHHFMRLLDRDQSWKLLEMVVFGTKSCPQELEGVGHQIASKCGGLPLAIVVIAGLLSRITRTRDCWNDIADTVKSLVCVDPQQCLEILALSYSQLPNHLKECFLYLGAFPEDVKLKLENWLIFGLPKAFWAQNLQKIWNRLLKVTWKTLLVEI</sequence>
<dbReference type="SUPFAM" id="SSF52540">
    <property type="entry name" value="P-loop containing nucleoside triphosphate hydrolases"/>
    <property type="match status" value="1"/>
</dbReference>
<keyword evidence="2" id="KW-0433">Leucine-rich repeat</keyword>
<dbReference type="Proteomes" id="UP001630127">
    <property type="component" value="Unassembled WGS sequence"/>
</dbReference>
<dbReference type="InterPro" id="IPR044974">
    <property type="entry name" value="Disease_R_plants"/>
</dbReference>
<keyword evidence="8" id="KW-1185">Reference proteome</keyword>
<organism evidence="7 8">
    <name type="scientific">Cinchona calisaya</name>
    <dbReference type="NCBI Taxonomy" id="153742"/>
    <lineage>
        <taxon>Eukaryota</taxon>
        <taxon>Viridiplantae</taxon>
        <taxon>Streptophyta</taxon>
        <taxon>Embryophyta</taxon>
        <taxon>Tracheophyta</taxon>
        <taxon>Spermatophyta</taxon>
        <taxon>Magnoliopsida</taxon>
        <taxon>eudicotyledons</taxon>
        <taxon>Gunneridae</taxon>
        <taxon>Pentapetalae</taxon>
        <taxon>asterids</taxon>
        <taxon>lamiids</taxon>
        <taxon>Gentianales</taxon>
        <taxon>Rubiaceae</taxon>
        <taxon>Cinchonoideae</taxon>
        <taxon>Cinchoneae</taxon>
        <taxon>Cinchona</taxon>
    </lineage>
</organism>
<dbReference type="InterPro" id="IPR027417">
    <property type="entry name" value="P-loop_NTPase"/>
</dbReference>
<dbReference type="GO" id="GO:0005524">
    <property type="term" value="F:ATP binding"/>
    <property type="evidence" value="ECO:0007669"/>
    <property type="project" value="UniProtKB-KW"/>
</dbReference>
<dbReference type="InterPro" id="IPR002182">
    <property type="entry name" value="NB-ARC"/>
</dbReference>
<comment type="similarity">
    <text evidence="1">Belongs to the disease resistance NB-LRR family.</text>
</comment>
<dbReference type="PANTHER" id="PTHR23155:SF1152">
    <property type="entry name" value="AAA+ ATPASE DOMAIN-CONTAINING PROTEIN"/>
    <property type="match status" value="1"/>
</dbReference>
<evidence type="ECO:0000313" key="8">
    <source>
        <dbReference type="Proteomes" id="UP001630127"/>
    </source>
</evidence>
<dbReference type="GO" id="GO:0005737">
    <property type="term" value="C:cytoplasm"/>
    <property type="evidence" value="ECO:0007669"/>
    <property type="project" value="UniProtKB-SubCell"/>
</dbReference>
<dbReference type="InterPro" id="IPR042197">
    <property type="entry name" value="Apaf_helical"/>
</dbReference>
<reference evidence="7 8" key="1">
    <citation type="submission" date="2024-11" db="EMBL/GenBank/DDBJ databases">
        <title>A near-complete genome assembly of Cinchona calisaya.</title>
        <authorList>
            <person name="Lian D.C."/>
            <person name="Zhao X.W."/>
            <person name="Wei L."/>
        </authorList>
    </citation>
    <scope>NUCLEOTIDE SEQUENCE [LARGE SCALE GENOMIC DNA]</scope>
    <source>
        <tissue evidence="7">Nenye</tissue>
    </source>
</reference>
<evidence type="ECO:0000256" key="2">
    <source>
        <dbReference type="ARBA" id="ARBA00022614"/>
    </source>
</evidence>
<gene>
    <name evidence="7" type="ORF">ACH5RR_018120</name>
</gene>
<feature type="domain" description="NB-ARC" evidence="6">
    <location>
        <begin position="99"/>
        <end position="268"/>
    </location>
</feature>
<evidence type="ECO:0000259" key="6">
    <source>
        <dbReference type="Pfam" id="PF00931"/>
    </source>
</evidence>
<name>A0ABD2ZM80_9GENT</name>
<evidence type="ECO:0000256" key="1">
    <source>
        <dbReference type="ARBA" id="ARBA00008894"/>
    </source>
</evidence>
<dbReference type="Gene3D" id="3.40.50.300">
    <property type="entry name" value="P-loop containing nucleotide triphosphate hydrolases"/>
    <property type="match status" value="1"/>
</dbReference>
<dbReference type="GO" id="GO:0006952">
    <property type="term" value="P:defense response"/>
    <property type="evidence" value="ECO:0007669"/>
    <property type="project" value="UniProtKB-KW"/>
</dbReference>